<feature type="non-terminal residue" evidence="1">
    <location>
        <position position="1"/>
    </location>
</feature>
<comment type="caution">
    <text evidence="1">The sequence shown here is derived from an EMBL/GenBank/DDBJ whole genome shotgun (WGS) entry which is preliminary data.</text>
</comment>
<name>X1M125_9ZZZZ</name>
<dbReference type="AlphaFoldDB" id="X1M125"/>
<protein>
    <submittedName>
        <fullName evidence="1">Uncharacterized protein</fullName>
    </submittedName>
</protein>
<organism evidence="1">
    <name type="scientific">marine sediment metagenome</name>
    <dbReference type="NCBI Taxonomy" id="412755"/>
    <lineage>
        <taxon>unclassified sequences</taxon>
        <taxon>metagenomes</taxon>
        <taxon>ecological metagenomes</taxon>
    </lineage>
</organism>
<accession>X1M125</accession>
<evidence type="ECO:0000313" key="1">
    <source>
        <dbReference type="EMBL" id="GAI00084.1"/>
    </source>
</evidence>
<sequence>GEYYDRPEQEFNLKPEKISEDYTQIVEVLNSNRTGKYNINVEMNVIIKEIIKFLNR</sequence>
<reference evidence="1" key="1">
    <citation type="journal article" date="2014" name="Front. Microbiol.">
        <title>High frequency of phylogenetically diverse reductive dehalogenase-homologous genes in deep subseafloor sedimentary metagenomes.</title>
        <authorList>
            <person name="Kawai M."/>
            <person name="Futagami T."/>
            <person name="Toyoda A."/>
            <person name="Takaki Y."/>
            <person name="Nishi S."/>
            <person name="Hori S."/>
            <person name="Arai W."/>
            <person name="Tsubouchi T."/>
            <person name="Morono Y."/>
            <person name="Uchiyama I."/>
            <person name="Ito T."/>
            <person name="Fujiyama A."/>
            <person name="Inagaki F."/>
            <person name="Takami H."/>
        </authorList>
    </citation>
    <scope>NUCLEOTIDE SEQUENCE</scope>
    <source>
        <strain evidence="1">Expedition CK06-06</strain>
    </source>
</reference>
<proteinExistence type="predicted"/>
<gene>
    <name evidence="1" type="ORF">S06H3_04944</name>
</gene>
<dbReference type="EMBL" id="BARV01001782">
    <property type="protein sequence ID" value="GAI00084.1"/>
    <property type="molecule type" value="Genomic_DNA"/>
</dbReference>